<dbReference type="RefSeq" id="WP_249710256.1">
    <property type="nucleotide sequence ID" value="NZ_JAMFMB010000014.1"/>
</dbReference>
<comment type="cofactor">
    <cofactor evidence="1">
        <name>Mg(2+)</name>
        <dbReference type="ChEBI" id="CHEBI:18420"/>
    </cofactor>
</comment>
<dbReference type="InterPro" id="IPR015797">
    <property type="entry name" value="NUDIX_hydrolase-like_dom_sf"/>
</dbReference>
<protein>
    <recommendedName>
        <fullName evidence="4">ADP-ribose pyrophosphatase</fullName>
        <ecNumber evidence="3">3.6.1.13</ecNumber>
    </recommendedName>
    <alternativeName>
        <fullName evidence="9">ADP-ribose diphosphatase</fullName>
    </alternativeName>
    <alternativeName>
        <fullName evidence="11">ADP-ribose phosphohydrolase</fullName>
    </alternativeName>
    <alternativeName>
        <fullName evidence="10">Adenosine diphosphoribose pyrophosphatase</fullName>
    </alternativeName>
</protein>
<keyword evidence="15" id="KW-1185">Reference proteome</keyword>
<dbReference type="InterPro" id="IPR000086">
    <property type="entry name" value="NUDIX_hydrolase_dom"/>
</dbReference>
<dbReference type="InterPro" id="IPR004385">
    <property type="entry name" value="NDP_pyrophosphatase"/>
</dbReference>
<evidence type="ECO:0000256" key="3">
    <source>
        <dbReference type="ARBA" id="ARBA00012453"/>
    </source>
</evidence>
<dbReference type="Proteomes" id="UP001203880">
    <property type="component" value="Unassembled WGS sequence"/>
</dbReference>
<evidence type="ECO:0000256" key="6">
    <source>
        <dbReference type="ARBA" id="ARBA00022801"/>
    </source>
</evidence>
<dbReference type="InterPro" id="IPR013024">
    <property type="entry name" value="GGCT-like"/>
</dbReference>
<comment type="function">
    <text evidence="8">Acts on ADP-mannose and ADP-glucose as well as ADP-ribose. Prevents glycogen biosynthesis. The reaction catalyzed by this enzyme is a limiting step of the gluconeogenic process.</text>
</comment>
<keyword evidence="7" id="KW-0460">Magnesium</keyword>
<evidence type="ECO:0000256" key="9">
    <source>
        <dbReference type="ARBA" id="ARBA00030162"/>
    </source>
</evidence>
<dbReference type="PANTHER" id="PTHR11839">
    <property type="entry name" value="UDP/ADP-SUGAR PYROPHOSPHATASE"/>
    <property type="match status" value="1"/>
</dbReference>
<dbReference type="PROSITE" id="PS00893">
    <property type="entry name" value="NUDIX_BOX"/>
    <property type="match status" value="1"/>
</dbReference>
<dbReference type="SUPFAM" id="SSF55811">
    <property type="entry name" value="Nudix"/>
    <property type="match status" value="1"/>
</dbReference>
<accession>A0ABT0Q362</accession>
<dbReference type="SUPFAM" id="SSF110857">
    <property type="entry name" value="Gamma-glutamyl cyclotransferase-like"/>
    <property type="match status" value="1"/>
</dbReference>
<evidence type="ECO:0000259" key="13">
    <source>
        <dbReference type="PROSITE" id="PS51462"/>
    </source>
</evidence>
<reference evidence="14" key="1">
    <citation type="submission" date="2022-05" db="EMBL/GenBank/DDBJ databases">
        <authorList>
            <person name="Park J.-S."/>
        </authorList>
    </citation>
    <scope>NUCLEOTIDE SEQUENCE</scope>
    <source>
        <strain evidence="14">2012CJ41-6</strain>
    </source>
</reference>
<proteinExistence type="inferred from homology"/>
<dbReference type="Pfam" id="PF00293">
    <property type="entry name" value="NUDIX"/>
    <property type="match status" value="1"/>
</dbReference>
<comment type="catalytic activity">
    <reaction evidence="12">
        <text>ADP-D-ribose + H2O = D-ribose 5-phosphate + AMP + 2 H(+)</text>
        <dbReference type="Rhea" id="RHEA:10412"/>
        <dbReference type="ChEBI" id="CHEBI:15377"/>
        <dbReference type="ChEBI" id="CHEBI:15378"/>
        <dbReference type="ChEBI" id="CHEBI:57967"/>
        <dbReference type="ChEBI" id="CHEBI:78346"/>
        <dbReference type="ChEBI" id="CHEBI:456215"/>
        <dbReference type="EC" id="3.6.1.13"/>
    </reaction>
</comment>
<sequence length="370" mass="40967">MKNLFFYGSLRHHALLEIVLDRPAGEIDLVPARLPDHAVFAVEGQPFPMILATPGQYAPGLLVRGLSADDLARIEFYEGGFDYALAVKQIACEDGTSAQAELFFPDPDRWQPGALWSLADWVSDWGRLSEYAAQEVMAFYGRRSAADMARSFPAIRMRAAARIAAEARAVLQSRDVIVQSHTRAYQDYFALDEMQIQHRRNDGELTPVLNRGALMHGQAAVVLPYDPQRDCVLLIEQFRAPVYMGGDPAPWMWEPVAGMVDPGESPEQTAHREAMEEAHVPLQSLECAGRAYSSSGSSTEFLHLYVGIAELTETTENGGLDSEGEDIRSAILPFDALMAQVDAHEIKDLPLLSIAHWLARHRARLRAGVV</sequence>
<evidence type="ECO:0000313" key="15">
    <source>
        <dbReference type="Proteomes" id="UP001203880"/>
    </source>
</evidence>
<evidence type="ECO:0000256" key="10">
    <source>
        <dbReference type="ARBA" id="ARBA00030308"/>
    </source>
</evidence>
<evidence type="ECO:0000256" key="12">
    <source>
        <dbReference type="ARBA" id="ARBA00049546"/>
    </source>
</evidence>
<evidence type="ECO:0000256" key="11">
    <source>
        <dbReference type="ARBA" id="ARBA00033056"/>
    </source>
</evidence>
<dbReference type="InterPro" id="IPR009288">
    <property type="entry name" value="AIG2-like_dom"/>
</dbReference>
<evidence type="ECO:0000313" key="14">
    <source>
        <dbReference type="EMBL" id="MCL6284253.1"/>
    </source>
</evidence>
<dbReference type="PANTHER" id="PTHR11839:SF5">
    <property type="entry name" value="ADP-RIBOSE PYROPHOSPHATASE"/>
    <property type="match status" value="1"/>
</dbReference>
<name>A0ABT0Q362_9RHOB</name>
<dbReference type="InterPro" id="IPR020084">
    <property type="entry name" value="NUDIX_hydrolase_CS"/>
</dbReference>
<evidence type="ECO:0000256" key="2">
    <source>
        <dbReference type="ARBA" id="ARBA00007482"/>
    </source>
</evidence>
<dbReference type="EC" id="3.6.1.13" evidence="3"/>
<dbReference type="Gene3D" id="3.10.490.10">
    <property type="entry name" value="Gamma-glutamyl cyclotransferase-like"/>
    <property type="match status" value="1"/>
</dbReference>
<evidence type="ECO:0000256" key="4">
    <source>
        <dbReference type="ARBA" id="ARBA00013297"/>
    </source>
</evidence>
<evidence type="ECO:0000256" key="7">
    <source>
        <dbReference type="ARBA" id="ARBA00022842"/>
    </source>
</evidence>
<dbReference type="InterPro" id="IPR036568">
    <property type="entry name" value="GGCT-like_sf"/>
</dbReference>
<comment type="caution">
    <text evidence="14">The sequence shown here is derived from an EMBL/GenBank/DDBJ whole genome shotgun (WGS) entry which is preliminary data.</text>
</comment>
<dbReference type="Pfam" id="PF06094">
    <property type="entry name" value="GGACT"/>
    <property type="match status" value="1"/>
</dbReference>
<evidence type="ECO:0000256" key="5">
    <source>
        <dbReference type="ARBA" id="ARBA00022723"/>
    </source>
</evidence>
<keyword evidence="6" id="KW-0378">Hydrolase</keyword>
<comment type="similarity">
    <text evidence="2">Belongs to the Nudix hydrolase family. NudF subfamily.</text>
</comment>
<organism evidence="14 15">
    <name type="scientific">Ruegeria spongiae</name>
    <dbReference type="NCBI Taxonomy" id="2942209"/>
    <lineage>
        <taxon>Bacteria</taxon>
        <taxon>Pseudomonadati</taxon>
        <taxon>Pseudomonadota</taxon>
        <taxon>Alphaproteobacteria</taxon>
        <taxon>Rhodobacterales</taxon>
        <taxon>Roseobacteraceae</taxon>
        <taxon>Ruegeria</taxon>
    </lineage>
</organism>
<evidence type="ECO:0000256" key="8">
    <source>
        <dbReference type="ARBA" id="ARBA00025164"/>
    </source>
</evidence>
<gene>
    <name evidence="14" type="ORF">M3P21_12020</name>
</gene>
<dbReference type="CDD" id="cd24155">
    <property type="entry name" value="NUDIX_ADPRase"/>
    <property type="match status" value="1"/>
</dbReference>
<keyword evidence="5" id="KW-0479">Metal-binding</keyword>
<evidence type="ECO:0000256" key="1">
    <source>
        <dbReference type="ARBA" id="ARBA00001946"/>
    </source>
</evidence>
<dbReference type="EMBL" id="JAMFMB010000014">
    <property type="protein sequence ID" value="MCL6284253.1"/>
    <property type="molecule type" value="Genomic_DNA"/>
</dbReference>
<dbReference type="CDD" id="cd06661">
    <property type="entry name" value="GGCT_like"/>
    <property type="match status" value="1"/>
</dbReference>
<feature type="domain" description="Nudix hydrolase" evidence="13">
    <location>
        <begin position="215"/>
        <end position="354"/>
    </location>
</feature>
<dbReference type="NCBIfam" id="TIGR00052">
    <property type="entry name" value="nudix-type nucleoside diphosphatase, YffH/AdpP family"/>
    <property type="match status" value="1"/>
</dbReference>
<dbReference type="Gene3D" id="3.90.79.10">
    <property type="entry name" value="Nucleoside Triphosphate Pyrophosphohydrolase"/>
    <property type="match status" value="1"/>
</dbReference>
<dbReference type="PROSITE" id="PS51462">
    <property type="entry name" value="NUDIX"/>
    <property type="match status" value="1"/>
</dbReference>